<dbReference type="OrthoDB" id="10014216at2759"/>
<dbReference type="EC" id="3.1.3.5" evidence="3"/>
<gene>
    <name evidence="9" type="ORF">LY90DRAFT_674000</name>
</gene>
<evidence type="ECO:0000313" key="9">
    <source>
        <dbReference type="EMBL" id="ORY29047.1"/>
    </source>
</evidence>
<comment type="catalytic activity">
    <reaction evidence="1">
        <text>a ribonucleoside 5'-phosphate + H2O = a ribonucleoside + phosphate</text>
        <dbReference type="Rhea" id="RHEA:12484"/>
        <dbReference type="ChEBI" id="CHEBI:15377"/>
        <dbReference type="ChEBI" id="CHEBI:18254"/>
        <dbReference type="ChEBI" id="CHEBI:43474"/>
        <dbReference type="ChEBI" id="CHEBI:58043"/>
        <dbReference type="EC" id="3.1.3.5"/>
    </reaction>
</comment>
<proteinExistence type="inferred from homology"/>
<protein>
    <recommendedName>
        <fullName evidence="3">5'-nucleotidase</fullName>
        <ecNumber evidence="3">3.1.3.5</ecNumber>
    </recommendedName>
</protein>
<name>A0A1Y2B3J9_9FUNG</name>
<dbReference type="GO" id="GO:0000166">
    <property type="term" value="F:nucleotide binding"/>
    <property type="evidence" value="ECO:0007669"/>
    <property type="project" value="UniProtKB-KW"/>
</dbReference>
<dbReference type="AlphaFoldDB" id="A0A1Y2B3J9"/>
<keyword evidence="6 9" id="KW-0378">Hydrolase</keyword>
<evidence type="ECO:0000256" key="7">
    <source>
        <dbReference type="ARBA" id="ARBA00022842"/>
    </source>
</evidence>
<dbReference type="GO" id="GO:0009117">
    <property type="term" value="P:nucleotide metabolic process"/>
    <property type="evidence" value="ECO:0007669"/>
    <property type="project" value="UniProtKB-KW"/>
</dbReference>
<dbReference type="GO" id="GO:0008253">
    <property type="term" value="F:5'-nucleotidase activity"/>
    <property type="evidence" value="ECO:0007669"/>
    <property type="project" value="UniProtKB-EC"/>
</dbReference>
<keyword evidence="10" id="KW-1185">Reference proteome</keyword>
<accession>A0A1Y2B3J9</accession>
<organism evidence="9 10">
    <name type="scientific">Neocallimastix californiae</name>
    <dbReference type="NCBI Taxonomy" id="1754190"/>
    <lineage>
        <taxon>Eukaryota</taxon>
        <taxon>Fungi</taxon>
        <taxon>Fungi incertae sedis</taxon>
        <taxon>Chytridiomycota</taxon>
        <taxon>Chytridiomycota incertae sedis</taxon>
        <taxon>Neocallimastigomycetes</taxon>
        <taxon>Neocallimastigales</taxon>
        <taxon>Neocallimastigaceae</taxon>
        <taxon>Neocallimastix</taxon>
    </lineage>
</organism>
<sequence>MDDISIINQLLEKYVNDKNIFIKDKEGFIIKLKKLIRDGKKNVQIVSDFDMTITRYWKDGQRTPSSHGVIGGNPLLSEEARNRSKELFNIYYPYEISNEISYKEKYKYMVEWWTKEHDNIIEQKLTQESLDEMIRTRPISFRDGFIEFFKICKSNGIPILIPSAGVQNIIERILKQNNLIYEKLYIKSNQMIFSPETGICVAFSEPIIHSLNKYQFNFKGSPYEKYIIDRKNILLFGDNLGDIAMSKSIDHEQVLSFGFLNIDIEKNIEKFKNVYDVVIANDSSFNFANDIINLLSE</sequence>
<evidence type="ECO:0000256" key="2">
    <source>
        <dbReference type="ARBA" id="ARBA00008389"/>
    </source>
</evidence>
<dbReference type="PANTHER" id="PTHR13045:SF0">
    <property type="entry name" value="7-METHYLGUANOSINE PHOSPHATE-SPECIFIC 5'-NUCLEOTIDASE"/>
    <property type="match status" value="1"/>
</dbReference>
<evidence type="ECO:0000256" key="3">
    <source>
        <dbReference type="ARBA" id="ARBA00012643"/>
    </source>
</evidence>
<dbReference type="InterPro" id="IPR023214">
    <property type="entry name" value="HAD_sf"/>
</dbReference>
<dbReference type="InterPro" id="IPR006434">
    <property type="entry name" value="Pyrimidine_nucleotidase_eu"/>
</dbReference>
<evidence type="ECO:0000256" key="4">
    <source>
        <dbReference type="ARBA" id="ARBA00022723"/>
    </source>
</evidence>
<evidence type="ECO:0000256" key="6">
    <source>
        <dbReference type="ARBA" id="ARBA00022801"/>
    </source>
</evidence>
<reference evidence="9 10" key="1">
    <citation type="submission" date="2016-08" db="EMBL/GenBank/DDBJ databases">
        <title>A Parts List for Fungal Cellulosomes Revealed by Comparative Genomics.</title>
        <authorList>
            <consortium name="DOE Joint Genome Institute"/>
            <person name="Haitjema C.H."/>
            <person name="Gilmore S.P."/>
            <person name="Henske J.K."/>
            <person name="Solomon K.V."/>
            <person name="De Groot R."/>
            <person name="Kuo A."/>
            <person name="Mondo S.J."/>
            <person name="Salamov A.A."/>
            <person name="Labutti K."/>
            <person name="Zhao Z."/>
            <person name="Chiniquy J."/>
            <person name="Barry K."/>
            <person name="Brewer H.M."/>
            <person name="Purvine S.O."/>
            <person name="Wright A.T."/>
            <person name="Boxma B."/>
            <person name="Van Alen T."/>
            <person name="Hackstein J.H."/>
            <person name="Baker S.E."/>
            <person name="Grigoriev I.V."/>
            <person name="O'Malley M.A."/>
        </authorList>
    </citation>
    <scope>NUCLEOTIDE SEQUENCE [LARGE SCALE GENOMIC DNA]</scope>
    <source>
        <strain evidence="9 10">G1</strain>
    </source>
</reference>
<comment type="caution">
    <text evidence="9">The sequence shown here is derived from an EMBL/GenBank/DDBJ whole genome shotgun (WGS) entry which is preliminary data.</text>
</comment>
<dbReference type="SFLD" id="SFLDS00003">
    <property type="entry name" value="Haloacid_Dehalogenase"/>
    <property type="match status" value="1"/>
</dbReference>
<evidence type="ECO:0000256" key="8">
    <source>
        <dbReference type="ARBA" id="ARBA00023080"/>
    </source>
</evidence>
<evidence type="ECO:0000256" key="5">
    <source>
        <dbReference type="ARBA" id="ARBA00022741"/>
    </source>
</evidence>
<dbReference type="InterPro" id="IPR036412">
    <property type="entry name" value="HAD-like_sf"/>
</dbReference>
<dbReference type="EMBL" id="MCOG01000182">
    <property type="protein sequence ID" value="ORY29047.1"/>
    <property type="molecule type" value="Genomic_DNA"/>
</dbReference>
<keyword evidence="7" id="KW-0460">Magnesium</keyword>
<dbReference type="SUPFAM" id="SSF56784">
    <property type="entry name" value="HAD-like"/>
    <property type="match status" value="1"/>
</dbReference>
<evidence type="ECO:0000313" key="10">
    <source>
        <dbReference type="Proteomes" id="UP000193920"/>
    </source>
</evidence>
<dbReference type="SFLD" id="SFLDG01128">
    <property type="entry name" value="C1.4:_5'-Nucleotidase_Like"/>
    <property type="match status" value="1"/>
</dbReference>
<dbReference type="GO" id="GO:0000287">
    <property type="term" value="F:magnesium ion binding"/>
    <property type="evidence" value="ECO:0007669"/>
    <property type="project" value="InterPro"/>
</dbReference>
<keyword evidence="5" id="KW-0547">Nucleotide-binding</keyword>
<comment type="similarity">
    <text evidence="2">Belongs to the pyrimidine 5'-nucleotidase family.</text>
</comment>
<dbReference type="Pfam" id="PF05822">
    <property type="entry name" value="UMPH-1"/>
    <property type="match status" value="1"/>
</dbReference>
<dbReference type="STRING" id="1754190.A0A1Y2B3J9"/>
<dbReference type="Proteomes" id="UP000193920">
    <property type="component" value="Unassembled WGS sequence"/>
</dbReference>
<dbReference type="Gene3D" id="3.40.50.1000">
    <property type="entry name" value="HAD superfamily/HAD-like"/>
    <property type="match status" value="1"/>
</dbReference>
<evidence type="ECO:0000256" key="1">
    <source>
        <dbReference type="ARBA" id="ARBA00000815"/>
    </source>
</evidence>
<keyword evidence="4" id="KW-0479">Metal-binding</keyword>
<dbReference type="Gene3D" id="1.10.150.340">
    <property type="entry name" value="Pyrimidine 5'-nucleotidase (UMPH-1), N-terminal domain"/>
    <property type="match status" value="1"/>
</dbReference>
<keyword evidence="8" id="KW-0546">Nucleotide metabolism</keyword>
<dbReference type="PANTHER" id="PTHR13045">
    <property type="entry name" value="5'-NUCLEOTIDASE"/>
    <property type="match status" value="1"/>
</dbReference>
<dbReference type="GO" id="GO:0005737">
    <property type="term" value="C:cytoplasm"/>
    <property type="evidence" value="ECO:0007669"/>
    <property type="project" value="InterPro"/>
</dbReference>
<dbReference type="FunFam" id="1.10.150.340:FF:000001">
    <property type="entry name" value="Cytosolic 5-nucleotidase 3-like"/>
    <property type="match status" value="1"/>
</dbReference>